<evidence type="ECO:0000256" key="1">
    <source>
        <dbReference type="SAM" id="MobiDB-lite"/>
    </source>
</evidence>
<accession>A0A5S6QYV2</accession>
<feature type="compositionally biased region" description="Basic residues" evidence="1">
    <location>
        <begin position="56"/>
        <end position="66"/>
    </location>
</feature>
<organism evidence="2 3">
    <name type="scientific">Trichuris muris</name>
    <name type="common">Mouse whipworm</name>
    <dbReference type="NCBI Taxonomy" id="70415"/>
    <lineage>
        <taxon>Eukaryota</taxon>
        <taxon>Metazoa</taxon>
        <taxon>Ecdysozoa</taxon>
        <taxon>Nematoda</taxon>
        <taxon>Enoplea</taxon>
        <taxon>Dorylaimia</taxon>
        <taxon>Trichinellida</taxon>
        <taxon>Trichuridae</taxon>
        <taxon>Trichuris</taxon>
    </lineage>
</organism>
<sequence length="174" mass="19689">MRRSTYRLLDLDGEKTERQQSCGRMKANGLVIPKGKEQTPHLPKTTSPLPKTLRGMGRRRRGRRGKVPTNISAQQCRANELAANAHQKGTIAYFCEAKTGPANKRDPTATRNWPRLSKRQCWVATRLDVNWSLIRSRSSVGANDRNCTSKDWLNLKRSSLRSTAGRVAWETTKT</sequence>
<keyword evidence="2" id="KW-1185">Reference proteome</keyword>
<evidence type="ECO:0000313" key="2">
    <source>
        <dbReference type="Proteomes" id="UP000046395"/>
    </source>
</evidence>
<feature type="region of interest" description="Disordered" evidence="1">
    <location>
        <begin position="34"/>
        <end position="70"/>
    </location>
</feature>
<evidence type="ECO:0000313" key="3">
    <source>
        <dbReference type="WBParaSite" id="TMUE_3000012328.1"/>
    </source>
</evidence>
<protein>
    <submittedName>
        <fullName evidence="3">Uncharacterized protein</fullName>
    </submittedName>
</protein>
<reference evidence="3" key="1">
    <citation type="submission" date="2019-12" db="UniProtKB">
        <authorList>
            <consortium name="WormBaseParasite"/>
        </authorList>
    </citation>
    <scope>IDENTIFICATION</scope>
</reference>
<feature type="compositionally biased region" description="Basic and acidic residues" evidence="1">
    <location>
        <begin position="9"/>
        <end position="18"/>
    </location>
</feature>
<proteinExistence type="predicted"/>
<name>A0A5S6QYV2_TRIMR</name>
<feature type="region of interest" description="Disordered" evidence="1">
    <location>
        <begin position="1"/>
        <end position="21"/>
    </location>
</feature>
<dbReference type="WBParaSite" id="TMUE_3000012328.1">
    <property type="protein sequence ID" value="TMUE_3000012328.1"/>
    <property type="gene ID" value="WBGene00301538"/>
</dbReference>
<dbReference type="Proteomes" id="UP000046395">
    <property type="component" value="Unassembled WGS sequence"/>
</dbReference>
<dbReference type="AlphaFoldDB" id="A0A5S6QYV2"/>